<dbReference type="InterPro" id="IPR027396">
    <property type="entry name" value="DsrEFH-like"/>
</dbReference>
<keyword evidence="3" id="KW-1185">Reference proteome</keyword>
<evidence type="ECO:0000313" key="2">
    <source>
        <dbReference type="EMBL" id="VTZ50709.1"/>
    </source>
</evidence>
<gene>
    <name evidence="2" type="ORF">MPC4_280005</name>
</gene>
<sequence length="264" mass="28435">MNNTSNRREALILMGAASGLGLAAMGSAPVEAEAAAGNTPAAPEGTMLREFGERLARAPRRRDFKTVPMILTEEDQWDHDALKEVISYGGAHRQVWDNTDLGGPWLNVMRNSLNAQVWSFKHADFLVVSATHGSAHLALFDQEMWDKYKLADLTSGKFKTNTLVKDRSAALADGNAYENANGVFSAANNSIPALQRRGVVFLACHNSIWEIAGRLVEATINPDALSQEVLAAELTNHLISGVVVTPGAAATLPELQAAGFHYAK</sequence>
<dbReference type="Proteomes" id="UP000485880">
    <property type="component" value="Unassembled WGS sequence"/>
</dbReference>
<dbReference type="AlphaFoldDB" id="A0A8B6M6N5"/>
<feature type="signal peptide" evidence="1">
    <location>
        <begin position="1"/>
        <end position="23"/>
    </location>
</feature>
<reference evidence="2 3" key="1">
    <citation type="submission" date="2019-05" db="EMBL/GenBank/DDBJ databases">
        <authorList>
            <person name="Farhan Ul Haque M."/>
        </authorList>
    </citation>
    <scope>NUCLEOTIDE SEQUENCE [LARGE SCALE GENOMIC DNA]</scope>
    <source>
        <strain evidence="2">2</strain>
    </source>
</reference>
<feature type="chain" id="PRO_5032274986" evidence="1">
    <location>
        <begin position="24"/>
        <end position="264"/>
    </location>
</feature>
<dbReference type="Gene3D" id="3.40.1260.10">
    <property type="entry name" value="DsrEFH-like"/>
    <property type="match status" value="1"/>
</dbReference>
<organism evidence="2 3">
    <name type="scientific">Methylocella tundrae</name>
    <dbReference type="NCBI Taxonomy" id="227605"/>
    <lineage>
        <taxon>Bacteria</taxon>
        <taxon>Pseudomonadati</taxon>
        <taxon>Pseudomonadota</taxon>
        <taxon>Alphaproteobacteria</taxon>
        <taxon>Hyphomicrobiales</taxon>
        <taxon>Beijerinckiaceae</taxon>
        <taxon>Methylocella</taxon>
    </lineage>
</organism>
<dbReference type="PROSITE" id="PS51318">
    <property type="entry name" value="TAT"/>
    <property type="match status" value="1"/>
</dbReference>
<proteinExistence type="predicted"/>
<dbReference type="RefSeq" id="WP_174512708.1">
    <property type="nucleotide sequence ID" value="NZ_CABFMQ020000085.1"/>
</dbReference>
<evidence type="ECO:0000256" key="1">
    <source>
        <dbReference type="SAM" id="SignalP"/>
    </source>
</evidence>
<comment type="caution">
    <text evidence="2">The sequence shown here is derived from an EMBL/GenBank/DDBJ whole genome shotgun (WGS) entry which is preliminary data.</text>
</comment>
<dbReference type="InterPro" id="IPR006311">
    <property type="entry name" value="TAT_signal"/>
</dbReference>
<dbReference type="EMBL" id="CABFMQ020000085">
    <property type="protein sequence ID" value="VTZ50709.1"/>
    <property type="molecule type" value="Genomic_DNA"/>
</dbReference>
<name>A0A8B6M6N5_METTU</name>
<accession>A0A8B6M6N5</accession>
<protein>
    <submittedName>
        <fullName evidence="2">Transcriptional initiation protein Tat</fullName>
    </submittedName>
</protein>
<keyword evidence="1" id="KW-0732">Signal</keyword>
<evidence type="ECO:0000313" key="3">
    <source>
        <dbReference type="Proteomes" id="UP000485880"/>
    </source>
</evidence>